<dbReference type="PANTHER" id="PTHR21562">
    <property type="entry name" value="NOTUM-RELATED"/>
    <property type="match status" value="1"/>
</dbReference>
<keyword evidence="6" id="KW-0964">Secreted</keyword>
<accession>A0A314KTD7</accession>
<keyword evidence="6" id="KW-0378">Hydrolase</keyword>
<dbReference type="GO" id="GO:0071555">
    <property type="term" value="P:cell wall organization"/>
    <property type="evidence" value="ECO:0007669"/>
    <property type="project" value="UniProtKB-KW"/>
</dbReference>
<name>A0A314KTD7_NICAT</name>
<evidence type="ECO:0000256" key="3">
    <source>
        <dbReference type="ARBA" id="ARBA00005784"/>
    </source>
</evidence>
<comment type="function">
    <text evidence="1 6">Hydrolyzes acetyl esters in homogalacturonan regions of pectin. In type I primary cell wall, galacturonic acid residues of pectin can be acetylated at the O-2 and O-3 positions. Decreasing the degree of acetylation of pectin gels in vitro alters their physical properties.</text>
</comment>
<sequence length="355" mass="39229">DGNLLVSIASNVDNNYCSKRLLVNITIVHSATAQGAVCLDGSPPAYHLDRGHGSGLRSWIIELEPGGWCSSIPDCLDRSAKFLGSSLHMDNVSRFAGILYNSSKDNPEFYNWNRVKVNYCDGSSFTSDVEQVDPGNKLYFRGARIYKAIIEDLWSKGLQNAENALLSGVSAGGLATILNCDKFRALLPKYVRVKCVADAGFFINGKTISGTSDIHEMYQRVVTLHGSAKNLPPSCTSAMEPSLINNTLVPEYLDPQHVWDDCKKHTSNCTFGQRSIIQVFAVEFLKAFLGLTPSFTRGYFITSCYSHGVIHLTHLWYSPTSPRLLLKAIAEAVADWYFDRAGFQSIDPYPCARDC</sequence>
<proteinExistence type="inferred from homology"/>
<keyword evidence="8" id="KW-1185">Reference proteome</keyword>
<keyword evidence="5 6" id="KW-0961">Cell wall biogenesis/degradation</keyword>
<evidence type="ECO:0000256" key="4">
    <source>
        <dbReference type="ARBA" id="ARBA00022512"/>
    </source>
</evidence>
<dbReference type="PANTHER" id="PTHR21562:SF65">
    <property type="entry name" value="PECTIN ACETYLESTERASE"/>
    <property type="match status" value="1"/>
</dbReference>
<reference evidence="7" key="1">
    <citation type="submission" date="2016-11" db="EMBL/GenBank/DDBJ databases">
        <title>The genome of Nicotiana attenuata.</title>
        <authorList>
            <person name="Xu S."/>
            <person name="Brockmoeller T."/>
            <person name="Gaquerel E."/>
            <person name="Navarro A."/>
            <person name="Kuhl H."/>
            <person name="Gase K."/>
            <person name="Ling Z."/>
            <person name="Zhou W."/>
            <person name="Kreitzer C."/>
            <person name="Stanke M."/>
            <person name="Tang H."/>
            <person name="Lyons E."/>
            <person name="Pandey P."/>
            <person name="Pandey S.P."/>
            <person name="Timmermann B."/>
            <person name="Baldwin I.T."/>
        </authorList>
    </citation>
    <scope>NUCLEOTIDE SEQUENCE [LARGE SCALE GENOMIC DNA]</scope>
    <source>
        <strain evidence="7">UT</strain>
    </source>
</reference>
<dbReference type="InterPro" id="IPR004963">
    <property type="entry name" value="PAE/NOTUM"/>
</dbReference>
<comment type="caution">
    <text evidence="7">The sequence shown here is derived from an EMBL/GenBank/DDBJ whole genome shotgun (WGS) entry which is preliminary data.</text>
</comment>
<evidence type="ECO:0000256" key="5">
    <source>
        <dbReference type="ARBA" id="ARBA00023316"/>
    </source>
</evidence>
<feature type="non-terminal residue" evidence="7">
    <location>
        <position position="1"/>
    </location>
</feature>
<dbReference type="AlphaFoldDB" id="A0A314KTD7"/>
<comment type="similarity">
    <text evidence="3 6">Belongs to the pectinacetylesterase family.</text>
</comment>
<dbReference type="EMBL" id="MJEQ01001029">
    <property type="protein sequence ID" value="OIT32580.1"/>
    <property type="molecule type" value="Genomic_DNA"/>
</dbReference>
<dbReference type="SMR" id="A0A314KTD7"/>
<evidence type="ECO:0000256" key="2">
    <source>
        <dbReference type="ARBA" id="ARBA00004191"/>
    </source>
</evidence>
<organism evidence="7 8">
    <name type="scientific">Nicotiana attenuata</name>
    <name type="common">Coyote tobacco</name>
    <dbReference type="NCBI Taxonomy" id="49451"/>
    <lineage>
        <taxon>Eukaryota</taxon>
        <taxon>Viridiplantae</taxon>
        <taxon>Streptophyta</taxon>
        <taxon>Embryophyta</taxon>
        <taxon>Tracheophyta</taxon>
        <taxon>Spermatophyta</taxon>
        <taxon>Magnoliopsida</taxon>
        <taxon>eudicotyledons</taxon>
        <taxon>Gunneridae</taxon>
        <taxon>Pentapetalae</taxon>
        <taxon>asterids</taxon>
        <taxon>lamiids</taxon>
        <taxon>Solanales</taxon>
        <taxon>Solanaceae</taxon>
        <taxon>Nicotianoideae</taxon>
        <taxon>Nicotianeae</taxon>
        <taxon>Nicotiana</taxon>
    </lineage>
</organism>
<keyword evidence="4 6" id="KW-0134">Cell wall</keyword>
<dbReference type="Gramene" id="OIT32580">
    <property type="protein sequence ID" value="OIT32580"/>
    <property type="gene ID" value="A4A49_15719"/>
</dbReference>
<dbReference type="GO" id="GO:0052793">
    <property type="term" value="F:pectin acetylesterase activity"/>
    <property type="evidence" value="ECO:0007669"/>
    <property type="project" value="TreeGrafter"/>
</dbReference>
<evidence type="ECO:0000313" key="8">
    <source>
        <dbReference type="Proteomes" id="UP000187609"/>
    </source>
</evidence>
<evidence type="ECO:0000313" key="7">
    <source>
        <dbReference type="EMBL" id="OIT32580.1"/>
    </source>
</evidence>
<protein>
    <recommendedName>
        <fullName evidence="6">Pectin acetylesterase</fullName>
        <ecNumber evidence="6">3.1.1.-</ecNumber>
    </recommendedName>
</protein>
<dbReference type="EC" id="3.1.1.-" evidence="6"/>
<evidence type="ECO:0000256" key="1">
    <source>
        <dbReference type="ARBA" id="ARBA00003534"/>
    </source>
</evidence>
<evidence type="ECO:0000256" key="6">
    <source>
        <dbReference type="RuleBase" id="RU363114"/>
    </source>
</evidence>
<dbReference type="GO" id="GO:0009505">
    <property type="term" value="C:plant-type cell wall"/>
    <property type="evidence" value="ECO:0007669"/>
    <property type="project" value="TreeGrafter"/>
</dbReference>
<dbReference type="Pfam" id="PF03283">
    <property type="entry name" value="PAE"/>
    <property type="match status" value="2"/>
</dbReference>
<comment type="subcellular location">
    <subcellularLocation>
        <location evidence="2 6">Secreted</location>
        <location evidence="2 6">Cell wall</location>
    </subcellularLocation>
</comment>
<gene>
    <name evidence="7" type="primary">PAE8_0</name>
    <name evidence="7" type="ORF">A4A49_15719</name>
</gene>
<dbReference type="Proteomes" id="UP000187609">
    <property type="component" value="Unassembled WGS sequence"/>
</dbReference>